<sequence length="524" mass="57485">MMKPEPLAPLAPHTGRRGLPLARWFVLAGTASALVFVLGVTAILLTLSTTRQARETLVDVIDPATLHTLEISTAIQAQESAIRGYGLTTDQQYLTEYRQGVAAEQTATAATAALIPRLPEAPAVRAGLDRLTAASADWRRDYAEKIVEAVPTSGTRAVNRDTAKVNVERFARVRAALNAQQNQLNRLHDIGRTSLYNGWNTIYVAVGALVAAVVAAVIGCALIVRRFVTRPVARLAGQVRTVAAGDFDHELGVDRPYELRELSAHVDGMRRRIVSEWRAAVDARQQLSDQTRELTRSNGELEQFAYVASHDLQEPLRKVASFTQLLEQRYGDQLDDRARQYIAFSVDGAKRMQLLINDLLDFSRVGRVGGDLHPVRSADALDAALHNLDALLADADAAVTHDDLPEVLGNVPLLTQLFQNLVANAVKFRSADPPRVHIGVRRNDAMWEFSCSDNGIGVDPRYADRIFLIFQRLHPRDVYPGSGIGLALCRKIVEYHGGQIWLDSGEGPGATFHWTLPTVGEPDA</sequence>
<dbReference type="SMART" id="SM00304">
    <property type="entry name" value="HAMP"/>
    <property type="match status" value="1"/>
</dbReference>
<dbReference type="PANTHER" id="PTHR43304">
    <property type="entry name" value="PHYTOCHROME-LIKE PROTEIN CPH1"/>
    <property type="match status" value="1"/>
</dbReference>
<dbReference type="InterPro" id="IPR004358">
    <property type="entry name" value="Sig_transdc_His_kin-like_C"/>
</dbReference>
<dbReference type="InterPro" id="IPR003661">
    <property type="entry name" value="HisK_dim/P_dom"/>
</dbReference>
<dbReference type="Gene3D" id="3.30.565.10">
    <property type="entry name" value="Histidine kinase-like ATPase, C-terminal domain"/>
    <property type="match status" value="1"/>
</dbReference>
<evidence type="ECO:0000256" key="9">
    <source>
        <dbReference type="ARBA" id="ARBA00023012"/>
    </source>
</evidence>
<name>A0A8J3UIX4_9ACTN</name>
<dbReference type="CDD" id="cd06225">
    <property type="entry name" value="HAMP"/>
    <property type="match status" value="1"/>
</dbReference>
<keyword evidence="5" id="KW-0808">Transferase</keyword>
<evidence type="ECO:0000256" key="10">
    <source>
        <dbReference type="SAM" id="Phobius"/>
    </source>
</evidence>
<dbReference type="Gene3D" id="1.10.287.130">
    <property type="match status" value="1"/>
</dbReference>
<dbReference type="InterPro" id="IPR007891">
    <property type="entry name" value="CHASE3"/>
</dbReference>
<evidence type="ECO:0000313" key="13">
    <source>
        <dbReference type="EMBL" id="GII45326.1"/>
    </source>
</evidence>
<keyword evidence="8 10" id="KW-1133">Transmembrane helix</keyword>
<dbReference type="GO" id="GO:0000155">
    <property type="term" value="F:phosphorelay sensor kinase activity"/>
    <property type="evidence" value="ECO:0007669"/>
    <property type="project" value="InterPro"/>
</dbReference>
<dbReference type="SUPFAM" id="SSF158472">
    <property type="entry name" value="HAMP domain-like"/>
    <property type="match status" value="1"/>
</dbReference>
<proteinExistence type="predicted"/>
<dbReference type="PRINTS" id="PR00344">
    <property type="entry name" value="BCTRLSENSOR"/>
</dbReference>
<dbReference type="Pfam" id="PF02518">
    <property type="entry name" value="HATPase_c"/>
    <property type="match status" value="1"/>
</dbReference>
<dbReference type="InterPro" id="IPR003660">
    <property type="entry name" value="HAMP_dom"/>
</dbReference>
<dbReference type="Pfam" id="PF00512">
    <property type="entry name" value="HisKA"/>
    <property type="match status" value="1"/>
</dbReference>
<dbReference type="SUPFAM" id="SSF47384">
    <property type="entry name" value="Homodimeric domain of signal transducing histidine kinase"/>
    <property type="match status" value="1"/>
</dbReference>
<feature type="transmembrane region" description="Helical" evidence="10">
    <location>
        <begin position="202"/>
        <end position="224"/>
    </location>
</feature>
<evidence type="ECO:0000256" key="7">
    <source>
        <dbReference type="ARBA" id="ARBA00022777"/>
    </source>
</evidence>
<dbReference type="PANTHER" id="PTHR43304:SF1">
    <property type="entry name" value="PAC DOMAIN-CONTAINING PROTEIN"/>
    <property type="match status" value="1"/>
</dbReference>
<gene>
    <name evidence="13" type="ORF">Psi02_17500</name>
</gene>
<feature type="transmembrane region" description="Helical" evidence="10">
    <location>
        <begin position="24"/>
        <end position="47"/>
    </location>
</feature>
<dbReference type="PROSITE" id="PS50109">
    <property type="entry name" value="HIS_KIN"/>
    <property type="match status" value="1"/>
</dbReference>
<evidence type="ECO:0000259" key="12">
    <source>
        <dbReference type="PROSITE" id="PS50885"/>
    </source>
</evidence>
<protein>
    <recommendedName>
        <fullName evidence="3">histidine kinase</fullName>
        <ecNumber evidence="3">2.7.13.3</ecNumber>
    </recommendedName>
</protein>
<dbReference type="Gene3D" id="6.10.340.10">
    <property type="match status" value="1"/>
</dbReference>
<dbReference type="EMBL" id="BOOQ01000009">
    <property type="protein sequence ID" value="GII45326.1"/>
    <property type="molecule type" value="Genomic_DNA"/>
</dbReference>
<evidence type="ECO:0000256" key="3">
    <source>
        <dbReference type="ARBA" id="ARBA00012438"/>
    </source>
</evidence>
<evidence type="ECO:0000259" key="11">
    <source>
        <dbReference type="PROSITE" id="PS50109"/>
    </source>
</evidence>
<dbReference type="CDD" id="cd00082">
    <property type="entry name" value="HisKA"/>
    <property type="match status" value="1"/>
</dbReference>
<comment type="caution">
    <text evidence="13">The sequence shown here is derived from an EMBL/GenBank/DDBJ whole genome shotgun (WGS) entry which is preliminary data.</text>
</comment>
<keyword evidence="6 10" id="KW-0812">Transmembrane</keyword>
<dbReference type="InterPro" id="IPR036097">
    <property type="entry name" value="HisK_dim/P_sf"/>
</dbReference>
<dbReference type="InterPro" id="IPR005467">
    <property type="entry name" value="His_kinase_dom"/>
</dbReference>
<reference evidence="13" key="1">
    <citation type="submission" date="2021-01" db="EMBL/GenBank/DDBJ databases">
        <title>Whole genome shotgun sequence of Planotetraspora silvatica NBRC 100141.</title>
        <authorList>
            <person name="Komaki H."/>
            <person name="Tamura T."/>
        </authorList>
    </citation>
    <scope>NUCLEOTIDE SEQUENCE</scope>
    <source>
        <strain evidence="13">NBRC 100141</strain>
    </source>
</reference>
<accession>A0A8J3UIX4</accession>
<keyword evidence="4" id="KW-0597">Phosphoprotein</keyword>
<dbReference type="EC" id="2.7.13.3" evidence="3"/>
<dbReference type="PROSITE" id="PS50885">
    <property type="entry name" value="HAMP"/>
    <property type="match status" value="1"/>
</dbReference>
<organism evidence="13 14">
    <name type="scientific">Planotetraspora silvatica</name>
    <dbReference type="NCBI Taxonomy" id="234614"/>
    <lineage>
        <taxon>Bacteria</taxon>
        <taxon>Bacillati</taxon>
        <taxon>Actinomycetota</taxon>
        <taxon>Actinomycetes</taxon>
        <taxon>Streptosporangiales</taxon>
        <taxon>Streptosporangiaceae</taxon>
        <taxon>Planotetraspora</taxon>
    </lineage>
</organism>
<feature type="domain" description="Histidine kinase" evidence="11">
    <location>
        <begin position="307"/>
        <end position="520"/>
    </location>
</feature>
<keyword evidence="10" id="KW-0472">Membrane</keyword>
<keyword evidence="9" id="KW-0902">Two-component regulatory system</keyword>
<dbReference type="InterPro" id="IPR036890">
    <property type="entry name" value="HATPase_C_sf"/>
</dbReference>
<comment type="catalytic activity">
    <reaction evidence="1">
        <text>ATP + protein L-histidine = ADP + protein N-phospho-L-histidine.</text>
        <dbReference type="EC" id="2.7.13.3"/>
    </reaction>
</comment>
<evidence type="ECO:0000256" key="8">
    <source>
        <dbReference type="ARBA" id="ARBA00022989"/>
    </source>
</evidence>
<dbReference type="SMART" id="SM00387">
    <property type="entry name" value="HATPase_c"/>
    <property type="match status" value="1"/>
</dbReference>
<evidence type="ECO:0000313" key="14">
    <source>
        <dbReference type="Proteomes" id="UP000644610"/>
    </source>
</evidence>
<evidence type="ECO:0000256" key="2">
    <source>
        <dbReference type="ARBA" id="ARBA00004236"/>
    </source>
</evidence>
<dbReference type="Pfam" id="PF00672">
    <property type="entry name" value="HAMP"/>
    <property type="match status" value="1"/>
</dbReference>
<evidence type="ECO:0000256" key="6">
    <source>
        <dbReference type="ARBA" id="ARBA00022692"/>
    </source>
</evidence>
<keyword evidence="14" id="KW-1185">Reference proteome</keyword>
<evidence type="ECO:0000256" key="5">
    <source>
        <dbReference type="ARBA" id="ARBA00022679"/>
    </source>
</evidence>
<dbReference type="InterPro" id="IPR052162">
    <property type="entry name" value="Sensor_kinase/Photoreceptor"/>
</dbReference>
<dbReference type="Proteomes" id="UP000644610">
    <property type="component" value="Unassembled WGS sequence"/>
</dbReference>
<keyword evidence="7 13" id="KW-0418">Kinase</keyword>
<evidence type="ECO:0000256" key="1">
    <source>
        <dbReference type="ARBA" id="ARBA00000085"/>
    </source>
</evidence>
<dbReference type="SMART" id="SM00388">
    <property type="entry name" value="HisKA"/>
    <property type="match status" value="1"/>
</dbReference>
<evidence type="ECO:0000256" key="4">
    <source>
        <dbReference type="ARBA" id="ARBA00022553"/>
    </source>
</evidence>
<dbReference type="SUPFAM" id="SSF55874">
    <property type="entry name" value="ATPase domain of HSP90 chaperone/DNA topoisomerase II/histidine kinase"/>
    <property type="match status" value="1"/>
</dbReference>
<dbReference type="GO" id="GO:0005886">
    <property type="term" value="C:plasma membrane"/>
    <property type="evidence" value="ECO:0007669"/>
    <property type="project" value="UniProtKB-SubCell"/>
</dbReference>
<dbReference type="InterPro" id="IPR003594">
    <property type="entry name" value="HATPase_dom"/>
</dbReference>
<dbReference type="RefSeq" id="WP_203972921.1">
    <property type="nucleotide sequence ID" value="NZ_BAAAKY010000022.1"/>
</dbReference>
<feature type="domain" description="HAMP" evidence="12">
    <location>
        <begin position="226"/>
        <end position="278"/>
    </location>
</feature>
<comment type="subcellular location">
    <subcellularLocation>
        <location evidence="2">Cell membrane</location>
    </subcellularLocation>
</comment>
<dbReference type="AlphaFoldDB" id="A0A8J3UIX4"/>
<dbReference type="Pfam" id="PF05227">
    <property type="entry name" value="CHASE3"/>
    <property type="match status" value="1"/>
</dbReference>